<feature type="signal peptide" evidence="1">
    <location>
        <begin position="1"/>
        <end position="22"/>
    </location>
</feature>
<dbReference type="Pfam" id="PF00395">
    <property type="entry name" value="SLH"/>
    <property type="match status" value="1"/>
</dbReference>
<dbReference type="PROSITE" id="PS51272">
    <property type="entry name" value="SLH"/>
    <property type="match status" value="1"/>
</dbReference>
<dbReference type="PANTHER" id="PTHR31157">
    <property type="entry name" value="SCP DOMAIN-CONTAINING PROTEIN"/>
    <property type="match status" value="1"/>
</dbReference>
<dbReference type="CDD" id="cd05379">
    <property type="entry name" value="CAP_bacterial"/>
    <property type="match status" value="1"/>
</dbReference>
<dbReference type="EMBL" id="JBHTLU010000014">
    <property type="protein sequence ID" value="MFD1221027.1"/>
    <property type="molecule type" value="Genomic_DNA"/>
</dbReference>
<dbReference type="PANTHER" id="PTHR31157:SF1">
    <property type="entry name" value="SCP DOMAIN-CONTAINING PROTEIN"/>
    <property type="match status" value="1"/>
</dbReference>
<dbReference type="SUPFAM" id="SSF55797">
    <property type="entry name" value="PR-1-like"/>
    <property type="match status" value="1"/>
</dbReference>
<feature type="domain" description="SLH" evidence="2">
    <location>
        <begin position="534"/>
        <end position="597"/>
    </location>
</feature>
<proteinExistence type="predicted"/>
<dbReference type="SMART" id="SM00635">
    <property type="entry name" value="BID_2"/>
    <property type="match status" value="2"/>
</dbReference>
<dbReference type="SUPFAM" id="SSF49373">
    <property type="entry name" value="Invasin/intimin cell-adhesion fragments"/>
    <property type="match status" value="1"/>
</dbReference>
<evidence type="ECO:0000256" key="1">
    <source>
        <dbReference type="SAM" id="SignalP"/>
    </source>
</evidence>
<dbReference type="Gene3D" id="3.40.33.10">
    <property type="entry name" value="CAP"/>
    <property type="match status" value="1"/>
</dbReference>
<dbReference type="Proteomes" id="UP001597180">
    <property type="component" value="Unassembled WGS sequence"/>
</dbReference>
<evidence type="ECO:0000313" key="3">
    <source>
        <dbReference type="EMBL" id="MFD1221027.1"/>
    </source>
</evidence>
<dbReference type="InterPro" id="IPR008964">
    <property type="entry name" value="Invasin/intimin_cell_adhesion"/>
</dbReference>
<dbReference type="InterPro" id="IPR001119">
    <property type="entry name" value="SLH_dom"/>
</dbReference>
<dbReference type="Gene3D" id="2.60.40.1080">
    <property type="match status" value="2"/>
</dbReference>
<sequence length="707" mass="76153">MLKPFVKPLVAAVLLSQIPLPALPGGAYIAEASSVTGATYQTPKYTRLSPGVSEMTMTLNTVYTTYYYALGEPGVSAEVSALCTYSIADTKVATVNSRGVVTAVGPGTTVLTIRYNDLTASIPVTVENITPQEQKQQQQTTVSNPVVNEPIVPTSTLDVYSGIDMSRLSTHRQASLELINKLRRAVGVPAVSINENLNKASQAHANYQEIDKKMGHTEEQGKPGFSGAGPWDRAKAFGYASAGGVGETVASTGTSPSGAAQVLIDAPFHRIILLMPSFREVGIGVSNGYTVINPGTKEYTYNAQNYKPVYYPYNGQTGVPSYWHAYETPNPLQYYGKNGAKVGYPISVSTTSGGKLSHLSAQISDASGNQVDYYLVDSKHSGNENAILYIPKEPLKPNTAYTVTVRYQASNLMESSASTEEQQTWSFTTQGDAIDSLVPNGSYPTSVEVGGTIKVPGFSANYMSGTKTDVSSSVQFTSDSDHVVIQNGIIQGIKAGSAKITASFGGKDFSYTVHIKEKSAAAVDSVVQVSPPVQSRDSFRDIGSHWAKASIEWARQYQVVDGYSDGTFRPDGQVTEAEFLAMLFRMYPGSVQDLQAQADSSSWSDKFYEYARYFRLGLSGDSRDQAIQRVQVARIIGGLDGKHYADDQDAIRFLLSSGYSEGKTGATVEGYGGSDPLTRAEALQFLRNLQDKGFTQLLKKPETPTVN</sequence>
<evidence type="ECO:0000259" key="2">
    <source>
        <dbReference type="PROSITE" id="PS51272"/>
    </source>
</evidence>
<reference evidence="4" key="1">
    <citation type="journal article" date="2019" name="Int. J. Syst. Evol. Microbiol.">
        <title>The Global Catalogue of Microorganisms (GCM) 10K type strain sequencing project: providing services to taxonomists for standard genome sequencing and annotation.</title>
        <authorList>
            <consortium name="The Broad Institute Genomics Platform"/>
            <consortium name="The Broad Institute Genome Sequencing Center for Infectious Disease"/>
            <person name="Wu L."/>
            <person name="Ma J."/>
        </authorList>
    </citation>
    <scope>NUCLEOTIDE SEQUENCE [LARGE SCALE GENOMIC DNA]</scope>
    <source>
        <strain evidence="4">CCUG 53270</strain>
    </source>
</reference>
<dbReference type="InterPro" id="IPR003343">
    <property type="entry name" value="Big_2"/>
</dbReference>
<organism evidence="3 4">
    <name type="scientific">Paenibacillus vulneris</name>
    <dbReference type="NCBI Taxonomy" id="1133364"/>
    <lineage>
        <taxon>Bacteria</taxon>
        <taxon>Bacillati</taxon>
        <taxon>Bacillota</taxon>
        <taxon>Bacilli</taxon>
        <taxon>Bacillales</taxon>
        <taxon>Paenibacillaceae</taxon>
        <taxon>Paenibacillus</taxon>
    </lineage>
</organism>
<keyword evidence="1" id="KW-0732">Signal</keyword>
<name>A0ABW3UL48_9BACL</name>
<accession>A0ABW3UL48</accession>
<evidence type="ECO:0000313" key="4">
    <source>
        <dbReference type="Proteomes" id="UP001597180"/>
    </source>
</evidence>
<dbReference type="Pfam" id="PF00188">
    <property type="entry name" value="CAP"/>
    <property type="match status" value="1"/>
</dbReference>
<protein>
    <submittedName>
        <fullName evidence="3">S-layer homology domain-containing protein</fullName>
    </submittedName>
</protein>
<feature type="chain" id="PRO_5045890193" evidence="1">
    <location>
        <begin position="23"/>
        <end position="707"/>
    </location>
</feature>
<dbReference type="RefSeq" id="WP_345592089.1">
    <property type="nucleotide sequence ID" value="NZ_BAABJG010000029.1"/>
</dbReference>
<dbReference type="InterPro" id="IPR014044">
    <property type="entry name" value="CAP_dom"/>
</dbReference>
<keyword evidence="4" id="KW-1185">Reference proteome</keyword>
<dbReference type="InterPro" id="IPR035940">
    <property type="entry name" value="CAP_sf"/>
</dbReference>
<gene>
    <name evidence="3" type="ORF">ACFQ4B_12950</name>
</gene>
<comment type="caution">
    <text evidence="3">The sequence shown here is derived from an EMBL/GenBank/DDBJ whole genome shotgun (WGS) entry which is preliminary data.</text>
</comment>